<evidence type="ECO:0000313" key="1">
    <source>
        <dbReference type="EMBL" id="AFC23481.1"/>
    </source>
</evidence>
<name>H6L1E0_SAPGL</name>
<keyword evidence="2" id="KW-1185">Reference proteome</keyword>
<organism evidence="1 2">
    <name type="scientific">Saprospira grandis (strain Lewin)</name>
    <dbReference type="NCBI Taxonomy" id="984262"/>
    <lineage>
        <taxon>Bacteria</taxon>
        <taxon>Pseudomonadati</taxon>
        <taxon>Bacteroidota</taxon>
        <taxon>Saprospiria</taxon>
        <taxon>Saprospirales</taxon>
        <taxon>Saprospiraceae</taxon>
        <taxon>Saprospira</taxon>
    </lineage>
</organism>
<protein>
    <submittedName>
        <fullName evidence="1">Glutamate-rich protein grpB</fullName>
    </submittedName>
</protein>
<sequence length="177" mass="20490">MNIRTIEVCPYREDWPQAFAKEKAAILSVLPKNMRLQIHHIGSTSVPGLSAKPIIDLLMEVDSLEELDQLAPKLEQLGYLVKGEFGIPGRRYFQKGEIERSHQLHAFEFNSYGAKRHLAFRDYLRQFAEHRQAYAAIKLEGARLYRFDPAAYVAHKNDFIQLHEQKALLWAEAQENN</sequence>
<dbReference type="AlphaFoldDB" id="H6L1E0"/>
<accession>H6L1E0</accession>
<evidence type="ECO:0000313" key="2">
    <source>
        <dbReference type="Proteomes" id="UP000007519"/>
    </source>
</evidence>
<dbReference type="SUPFAM" id="SSF81301">
    <property type="entry name" value="Nucleotidyltransferase"/>
    <property type="match status" value="1"/>
</dbReference>
<dbReference type="PANTHER" id="PTHR34822">
    <property type="entry name" value="GRPB DOMAIN PROTEIN (AFU_ORTHOLOGUE AFUA_1G01530)"/>
    <property type="match status" value="1"/>
</dbReference>
<dbReference type="STRING" id="984262.SGRA_0742"/>
<dbReference type="Gene3D" id="3.30.460.10">
    <property type="entry name" value="Beta Polymerase, domain 2"/>
    <property type="match status" value="1"/>
</dbReference>
<dbReference type="Pfam" id="PF04229">
    <property type="entry name" value="GrpB"/>
    <property type="match status" value="1"/>
</dbReference>
<dbReference type="HOGENOM" id="CLU_086407_4_1_10"/>
<dbReference type="Proteomes" id="UP000007519">
    <property type="component" value="Chromosome"/>
</dbReference>
<dbReference type="PANTHER" id="PTHR34822:SF1">
    <property type="entry name" value="GRPB FAMILY PROTEIN"/>
    <property type="match status" value="1"/>
</dbReference>
<reference evidence="1 2" key="1">
    <citation type="journal article" date="2012" name="Stand. Genomic Sci.">
        <title>Complete genome sequencing and analysis of Saprospira grandis str. Lewin, a predatory marine bacterium.</title>
        <authorList>
            <person name="Saw J.H."/>
            <person name="Yuryev A."/>
            <person name="Kanbe M."/>
            <person name="Hou S."/>
            <person name="Young A.G."/>
            <person name="Aizawa S."/>
            <person name="Alam M."/>
        </authorList>
    </citation>
    <scope>NUCLEOTIDE SEQUENCE [LARGE SCALE GENOMIC DNA]</scope>
    <source>
        <strain evidence="1 2">Lewin</strain>
    </source>
</reference>
<dbReference type="InterPro" id="IPR043519">
    <property type="entry name" value="NT_sf"/>
</dbReference>
<dbReference type="RefSeq" id="WP_014373724.1">
    <property type="nucleotide sequence ID" value="NC_016940.1"/>
</dbReference>
<dbReference type="EMBL" id="CP002831">
    <property type="protein sequence ID" value="AFC23481.1"/>
    <property type="molecule type" value="Genomic_DNA"/>
</dbReference>
<dbReference type="OrthoDB" id="9799092at2"/>
<dbReference type="InterPro" id="IPR007344">
    <property type="entry name" value="GrpB/CoaE"/>
</dbReference>
<dbReference type="eggNOG" id="COG2320">
    <property type="taxonomic scope" value="Bacteria"/>
</dbReference>
<proteinExistence type="predicted"/>
<gene>
    <name evidence="1" type="ordered locus">SGRA_0742</name>
</gene>
<dbReference type="KEGG" id="sgn:SGRA_0742"/>